<dbReference type="EMBL" id="CABN01000066">
    <property type="protein sequence ID" value="CBH99895.1"/>
    <property type="molecule type" value="Genomic_DNA"/>
</dbReference>
<dbReference type="InterPro" id="IPR015882">
    <property type="entry name" value="HEX_bac_N"/>
</dbReference>
<accession>E6PY86</accession>
<dbReference type="SUPFAM" id="SSF55545">
    <property type="entry name" value="beta-N-acetylhexosaminidase-like domain"/>
    <property type="match status" value="1"/>
</dbReference>
<dbReference type="GO" id="GO:0004563">
    <property type="term" value="F:beta-N-acetylhexosaminidase activity"/>
    <property type="evidence" value="ECO:0007669"/>
    <property type="project" value="UniProtKB-EC"/>
</dbReference>
<dbReference type="EC" id="3.2.1.52" evidence="6"/>
<feature type="domain" description="Glycoside hydrolase family 20 catalytic" evidence="4">
    <location>
        <begin position="171"/>
        <end position="482"/>
    </location>
</feature>
<dbReference type="InterPro" id="IPR017853">
    <property type="entry name" value="GH"/>
</dbReference>
<organism evidence="6">
    <name type="scientific">mine drainage metagenome</name>
    <dbReference type="NCBI Taxonomy" id="410659"/>
    <lineage>
        <taxon>unclassified sequences</taxon>
        <taxon>metagenomes</taxon>
        <taxon>ecological metagenomes</taxon>
    </lineage>
</organism>
<evidence type="ECO:0000313" key="6">
    <source>
        <dbReference type="EMBL" id="CBH99895.1"/>
    </source>
</evidence>
<dbReference type="CDD" id="cd06570">
    <property type="entry name" value="GH20_chitobiase-like_1"/>
    <property type="match status" value="1"/>
</dbReference>
<dbReference type="GO" id="GO:0005975">
    <property type="term" value="P:carbohydrate metabolic process"/>
    <property type="evidence" value="ECO:0007669"/>
    <property type="project" value="InterPro"/>
</dbReference>
<dbReference type="GO" id="GO:0006689">
    <property type="term" value="P:ganglioside catabolic process"/>
    <property type="evidence" value="ECO:0007669"/>
    <property type="project" value="TreeGrafter"/>
</dbReference>
<dbReference type="PRINTS" id="PR00738">
    <property type="entry name" value="GLHYDRLASE20"/>
</dbReference>
<evidence type="ECO:0000256" key="1">
    <source>
        <dbReference type="ARBA" id="ARBA00006285"/>
    </source>
</evidence>
<dbReference type="InterPro" id="IPR025705">
    <property type="entry name" value="Beta_hexosaminidase_sua/sub"/>
</dbReference>
<dbReference type="AlphaFoldDB" id="E6PY86"/>
<protein>
    <submittedName>
        <fullName evidence="6">Beta-N-acetylhexosaminidase</fullName>
        <ecNumber evidence="6">3.2.1.52</ecNumber>
    </submittedName>
</protein>
<evidence type="ECO:0000259" key="4">
    <source>
        <dbReference type="Pfam" id="PF00728"/>
    </source>
</evidence>
<dbReference type="Gene3D" id="3.20.20.80">
    <property type="entry name" value="Glycosidases"/>
    <property type="match status" value="1"/>
</dbReference>
<gene>
    <name evidence="6" type="ORF">CARN3_0859</name>
</gene>
<dbReference type="GO" id="GO:0030203">
    <property type="term" value="P:glycosaminoglycan metabolic process"/>
    <property type="evidence" value="ECO:0007669"/>
    <property type="project" value="TreeGrafter"/>
</dbReference>
<dbReference type="GO" id="GO:0005764">
    <property type="term" value="C:lysosome"/>
    <property type="evidence" value="ECO:0007669"/>
    <property type="project" value="TreeGrafter"/>
</dbReference>
<feature type="domain" description="Beta-hexosaminidase bacterial type N-terminal" evidence="5">
    <location>
        <begin position="35"/>
        <end position="167"/>
    </location>
</feature>
<dbReference type="PANTHER" id="PTHR22600:SF21">
    <property type="entry name" value="BETA-HEXOSAMINIDASE A"/>
    <property type="match status" value="1"/>
</dbReference>
<comment type="similarity">
    <text evidence="1">Belongs to the glycosyl hydrolase 20 family.</text>
</comment>
<evidence type="ECO:0000256" key="3">
    <source>
        <dbReference type="ARBA" id="ARBA00023295"/>
    </source>
</evidence>
<dbReference type="Pfam" id="PF00728">
    <property type="entry name" value="Glyco_hydro_20"/>
    <property type="match status" value="1"/>
</dbReference>
<dbReference type="Pfam" id="PF02838">
    <property type="entry name" value="Glyco_hydro_20b"/>
    <property type="match status" value="1"/>
</dbReference>
<proteinExistence type="inferred from homology"/>
<comment type="caution">
    <text evidence="6">The sequence shown here is derived from an EMBL/GenBank/DDBJ whole genome shotgun (WGS) entry which is preliminary data.</text>
</comment>
<dbReference type="SUPFAM" id="SSF51445">
    <property type="entry name" value="(Trans)glycosidases"/>
    <property type="match status" value="1"/>
</dbReference>
<keyword evidence="3 6" id="KW-0326">Glycosidase</keyword>
<evidence type="ECO:0000256" key="2">
    <source>
        <dbReference type="ARBA" id="ARBA00022801"/>
    </source>
</evidence>
<name>E6PY86_9ZZZZ</name>
<dbReference type="InterPro" id="IPR029018">
    <property type="entry name" value="Hex-like_dom2"/>
</dbReference>
<dbReference type="GO" id="GO:0016020">
    <property type="term" value="C:membrane"/>
    <property type="evidence" value="ECO:0007669"/>
    <property type="project" value="TreeGrafter"/>
</dbReference>
<dbReference type="InterPro" id="IPR015883">
    <property type="entry name" value="Glyco_hydro_20_cat"/>
</dbReference>
<sequence length="689" mass="76896">MGFTRPFVLFFASLWCLPLFAIAQPSPGTPPTELPLMPMPASVERQAGELLLNGQFKVQLTGYTEPRLERARERFFARLTGETGILFGIEPVDAPADTPALTIHTQTHSDPVQKLGEDESYRLVVTPEGAQITATNPLGVLHGLQTFLQLVHITPQGFSVPAVTIDDKPRFPWRGLMIDTGRHFIPLPVILRDLDGMEAAKLNVFHWHLSEDQGFRAESRIFPLLQQKGSNGQYYTQQQMREVIDYARDRGIRVVPEFDMPAHAQSWLVGYPQLGSGKGPYEIETTFGVLDGAIDPTRESTYLFINRFLGEMTALFPDAYFHIGGDECNGKEWDANPRIQQFMRFHKFKDDAALQAYFTARVQKLVAAHGKIMEGWDEVLQPDTPKQVVIQSWRGRDSLFDAARRGYRALLSNGYYIDLNQPASEHYLVDPLEGIADKLTPAQAANILGGEATIWSEYVSGETIDSRIWPRTAAIAERFWSPENVRDLDSMYTRLDAFTDRLPAWGIDTRATTENMLERMSGSSDPKALRVLASVVQPPKGYGRGGLRHYFTYTPLNHLVDAVPPESDTARDFSAIANRIAAGNGTQADWEQARQWLTLWRGNDHALAPTLDRSEITAELAPLSSNLSQVAEIGLNALLVLESRQPPTAAEQAQWMEVLKGAEKPQAVLALPIVQPVEALVEATGKRLR</sequence>
<dbReference type="Gene3D" id="3.30.379.10">
    <property type="entry name" value="Chitobiase/beta-hexosaminidase domain 2-like"/>
    <property type="match status" value="1"/>
</dbReference>
<evidence type="ECO:0000259" key="5">
    <source>
        <dbReference type="Pfam" id="PF02838"/>
    </source>
</evidence>
<dbReference type="PANTHER" id="PTHR22600">
    <property type="entry name" value="BETA-HEXOSAMINIDASE"/>
    <property type="match status" value="1"/>
</dbReference>
<reference evidence="6" key="1">
    <citation type="submission" date="2009-10" db="EMBL/GenBank/DDBJ databases">
        <title>Diversity of trophic interactions inside an arsenic-rich microbial ecosystem.</title>
        <authorList>
            <person name="Bertin P.N."/>
            <person name="Heinrich-Salmeron A."/>
            <person name="Pelletier E."/>
            <person name="Goulhen-Chollet F."/>
            <person name="Arsene-Ploetze F."/>
            <person name="Gallien S."/>
            <person name="Calteau A."/>
            <person name="Vallenet D."/>
            <person name="Casiot C."/>
            <person name="Chane-Woon-Ming B."/>
            <person name="Giloteaux L."/>
            <person name="Barakat M."/>
            <person name="Bonnefoy V."/>
            <person name="Bruneel O."/>
            <person name="Chandler M."/>
            <person name="Cleiss J."/>
            <person name="Duran R."/>
            <person name="Elbaz-Poulichet F."/>
            <person name="Fonknechten N."/>
            <person name="Lauga B."/>
            <person name="Mornico D."/>
            <person name="Ortet P."/>
            <person name="Schaeffer C."/>
            <person name="Siguier P."/>
            <person name="Alexander Thil Smith A."/>
            <person name="Van Dorsselaer A."/>
            <person name="Weissenbach J."/>
            <person name="Medigue C."/>
            <person name="Le Paslier D."/>
        </authorList>
    </citation>
    <scope>NUCLEOTIDE SEQUENCE</scope>
</reference>
<keyword evidence="2 6" id="KW-0378">Hydrolase</keyword>